<dbReference type="Proteomes" id="UP001590951">
    <property type="component" value="Unassembled WGS sequence"/>
</dbReference>
<reference evidence="2 3" key="1">
    <citation type="submission" date="2024-09" db="EMBL/GenBank/DDBJ databases">
        <title>Rethinking Asexuality: The Enigmatic Case of Functional Sexual Genes in Lepraria (Stereocaulaceae).</title>
        <authorList>
            <person name="Doellman M."/>
            <person name="Sun Y."/>
            <person name="Barcenas-Pena A."/>
            <person name="Lumbsch H.T."/>
            <person name="Grewe F."/>
        </authorList>
    </citation>
    <scope>NUCLEOTIDE SEQUENCE [LARGE SCALE GENOMIC DNA]</scope>
    <source>
        <strain evidence="2 3">Grewe 0041</strain>
    </source>
</reference>
<gene>
    <name evidence="2" type="ORF">ABVK25_002676</name>
</gene>
<protein>
    <submittedName>
        <fullName evidence="2">Uncharacterized protein</fullName>
    </submittedName>
</protein>
<proteinExistence type="predicted"/>
<accession>A0ABR4BGI6</accession>
<feature type="compositionally biased region" description="Polar residues" evidence="1">
    <location>
        <begin position="118"/>
        <end position="131"/>
    </location>
</feature>
<organism evidence="2 3">
    <name type="scientific">Lepraria finkii</name>
    <dbReference type="NCBI Taxonomy" id="1340010"/>
    <lineage>
        <taxon>Eukaryota</taxon>
        <taxon>Fungi</taxon>
        <taxon>Dikarya</taxon>
        <taxon>Ascomycota</taxon>
        <taxon>Pezizomycotina</taxon>
        <taxon>Lecanoromycetes</taxon>
        <taxon>OSLEUM clade</taxon>
        <taxon>Lecanoromycetidae</taxon>
        <taxon>Lecanorales</taxon>
        <taxon>Lecanorineae</taxon>
        <taxon>Stereocaulaceae</taxon>
        <taxon>Lepraria</taxon>
    </lineage>
</organism>
<dbReference type="EMBL" id="JBHFEH010000006">
    <property type="protein sequence ID" value="KAL2056937.1"/>
    <property type="molecule type" value="Genomic_DNA"/>
</dbReference>
<feature type="region of interest" description="Disordered" evidence="1">
    <location>
        <begin position="97"/>
        <end position="131"/>
    </location>
</feature>
<evidence type="ECO:0000313" key="2">
    <source>
        <dbReference type="EMBL" id="KAL2056937.1"/>
    </source>
</evidence>
<evidence type="ECO:0000256" key="1">
    <source>
        <dbReference type="SAM" id="MobiDB-lite"/>
    </source>
</evidence>
<evidence type="ECO:0000313" key="3">
    <source>
        <dbReference type="Proteomes" id="UP001590951"/>
    </source>
</evidence>
<sequence length="188" mass="20897">MALSCAGLQSSATEEEWFQLLESILASIPNEVCVLIDLEIFNSTFAPLTKDFPWPSAFQGLFRSLSDRCFKTGQGPPSHSSYPAGFSKWLLRKCDSSQDSATRPEKTKGTSCGKEENGTVTEPQDWPTQRSSRIATQREANLNLQFSEDDSDNEIYEGSNRRAEVIAQFEVLEGTTSAEANEVRPVKF</sequence>
<keyword evidence="3" id="KW-1185">Reference proteome</keyword>
<comment type="caution">
    <text evidence="2">The sequence shown here is derived from an EMBL/GenBank/DDBJ whole genome shotgun (WGS) entry which is preliminary data.</text>
</comment>
<feature type="compositionally biased region" description="Basic and acidic residues" evidence="1">
    <location>
        <begin position="97"/>
        <end position="117"/>
    </location>
</feature>
<name>A0ABR4BGI6_9LECA</name>